<evidence type="ECO:0000313" key="2">
    <source>
        <dbReference type="Proteomes" id="UP000218181"/>
    </source>
</evidence>
<accession>A0A2A5RIY3</accession>
<dbReference type="SMART" id="SM00671">
    <property type="entry name" value="SEL1"/>
    <property type="match status" value="4"/>
</dbReference>
<evidence type="ECO:0000313" key="1">
    <source>
        <dbReference type="EMBL" id="PCR99102.1"/>
    </source>
</evidence>
<dbReference type="InterPro" id="IPR050767">
    <property type="entry name" value="Sel1_AlgK"/>
</dbReference>
<dbReference type="RefSeq" id="WP_096818906.1">
    <property type="nucleotide sequence ID" value="NZ_JXJU01000012.1"/>
</dbReference>
<dbReference type="SUPFAM" id="SSF81901">
    <property type="entry name" value="HCP-like"/>
    <property type="match status" value="1"/>
</dbReference>
<gene>
    <name evidence="1" type="ORF">RT41_GL000485</name>
</gene>
<dbReference type="PANTHER" id="PTHR11102:SF160">
    <property type="entry name" value="ERAD-ASSOCIATED E3 UBIQUITIN-PROTEIN LIGASE COMPONENT HRD3"/>
    <property type="match status" value="1"/>
</dbReference>
<dbReference type="Pfam" id="PF08238">
    <property type="entry name" value="Sel1"/>
    <property type="match status" value="4"/>
</dbReference>
<keyword evidence="2" id="KW-1185">Reference proteome</keyword>
<protein>
    <submittedName>
        <fullName evidence="1">Uncharacterized protein</fullName>
    </submittedName>
</protein>
<dbReference type="PANTHER" id="PTHR11102">
    <property type="entry name" value="SEL-1-LIKE PROTEIN"/>
    <property type="match status" value="1"/>
</dbReference>
<dbReference type="InterPro" id="IPR011990">
    <property type="entry name" value="TPR-like_helical_dom_sf"/>
</dbReference>
<name>A0A2A5RIY3_9LACT</name>
<dbReference type="Gene3D" id="1.25.40.10">
    <property type="entry name" value="Tetratricopeptide repeat domain"/>
    <property type="match status" value="1"/>
</dbReference>
<dbReference type="InterPro" id="IPR006597">
    <property type="entry name" value="Sel1-like"/>
</dbReference>
<dbReference type="Proteomes" id="UP000218181">
    <property type="component" value="Unassembled WGS sequence"/>
</dbReference>
<dbReference type="OrthoDB" id="2243049at2"/>
<dbReference type="EMBL" id="JXJU01000012">
    <property type="protein sequence ID" value="PCR99102.1"/>
    <property type="molecule type" value="Genomic_DNA"/>
</dbReference>
<organism evidence="1 2">
    <name type="scientific">Lactococcus fujiensis JCM 16395</name>
    <dbReference type="NCBI Taxonomy" id="1291764"/>
    <lineage>
        <taxon>Bacteria</taxon>
        <taxon>Bacillati</taxon>
        <taxon>Bacillota</taxon>
        <taxon>Bacilli</taxon>
        <taxon>Lactobacillales</taxon>
        <taxon>Streptococcaceae</taxon>
        <taxon>Lactococcus</taxon>
    </lineage>
</organism>
<reference evidence="1 2" key="1">
    <citation type="submission" date="2014-12" db="EMBL/GenBank/DDBJ databases">
        <title>Draft genome sequences of 10 type strains of Lactococcus.</title>
        <authorList>
            <person name="Sun Z."/>
            <person name="Zhong Z."/>
            <person name="Liu W."/>
            <person name="Zhang W."/>
            <person name="Zhang H."/>
        </authorList>
    </citation>
    <scope>NUCLEOTIDE SEQUENCE [LARGE SCALE GENOMIC DNA]</scope>
    <source>
        <strain evidence="1 2">JCM 16395</strain>
    </source>
</reference>
<proteinExistence type="predicted"/>
<comment type="caution">
    <text evidence="1">The sequence shown here is derived from an EMBL/GenBank/DDBJ whole genome shotgun (WGS) entry which is preliminary data.</text>
</comment>
<sequence length="373" mass="42728">MKQNNHLTFEKKIRLEELLTKNLSISQLTRELSLGATTVIEEIKKGTVPFKTHEGEIIQLYKAERSELITQLTKQNSKNSVPEHIVNEIERLTKNGLTGKELVAKLNEKFENDAPSQSVIYRYMKSFKDTTDLAEKYYQLGMDIYYSKDNKYNARKKFDCFEKAAKLGHVEAQFQCGMMLQEGIDDVRKDTTRSLQYYVNAAKSQHADAIMKVAYFLEFGIACKQNADLSTELYSIAAHAGSVYAMLKYAECLELGLTGWQNITVAFSWYQRAANLGNFYAKKWIDDHKCSIINSSGTSIAYTLEEYNNLYLINLQRHISYDEVKTAMENGLISDVLTDDEIKTKIDQLTKVNVLLPIDSKSYFELYESVKAK</sequence>
<dbReference type="STRING" id="1291764.GCA_001311235_02990"/>
<dbReference type="AlphaFoldDB" id="A0A2A5RIY3"/>